<evidence type="ECO:0000313" key="2">
    <source>
        <dbReference type="EMBL" id="KCW82743.1"/>
    </source>
</evidence>
<organism evidence="2">
    <name type="scientific">Eucalyptus grandis</name>
    <name type="common">Flooded gum</name>
    <dbReference type="NCBI Taxonomy" id="71139"/>
    <lineage>
        <taxon>Eukaryota</taxon>
        <taxon>Viridiplantae</taxon>
        <taxon>Streptophyta</taxon>
        <taxon>Embryophyta</taxon>
        <taxon>Tracheophyta</taxon>
        <taxon>Spermatophyta</taxon>
        <taxon>Magnoliopsida</taxon>
        <taxon>eudicotyledons</taxon>
        <taxon>Gunneridae</taxon>
        <taxon>Pentapetalae</taxon>
        <taxon>rosids</taxon>
        <taxon>malvids</taxon>
        <taxon>Myrtales</taxon>
        <taxon>Myrtaceae</taxon>
        <taxon>Myrtoideae</taxon>
        <taxon>Eucalypteae</taxon>
        <taxon>Eucalyptus</taxon>
    </lineage>
</organism>
<protein>
    <submittedName>
        <fullName evidence="2">Uncharacterized protein</fullName>
    </submittedName>
</protein>
<sequence>MDYTPIFGKRSSTLAPVHLFHISHIIKTIAPVKGMVCSSQMNTFNCRTNQSSENSKESFYFFFNMIDREATLSATSCHGEATGAQPTPTERQSGHHAHHVKRRKPEGRPRASKRARSQT</sequence>
<dbReference type="AlphaFoldDB" id="A0A059CW81"/>
<dbReference type="InParanoid" id="A0A059CW81"/>
<feature type="compositionally biased region" description="Basic residues" evidence="1">
    <location>
        <begin position="94"/>
        <end position="119"/>
    </location>
</feature>
<reference evidence="2" key="1">
    <citation type="submission" date="2013-07" db="EMBL/GenBank/DDBJ databases">
        <title>The genome of Eucalyptus grandis.</title>
        <authorList>
            <person name="Schmutz J."/>
            <person name="Hayes R."/>
            <person name="Myburg A."/>
            <person name="Tuskan G."/>
            <person name="Grattapaglia D."/>
            <person name="Rokhsar D.S."/>
        </authorList>
    </citation>
    <scope>NUCLEOTIDE SEQUENCE</scope>
    <source>
        <tissue evidence="2">Leaf extractions</tissue>
    </source>
</reference>
<feature type="region of interest" description="Disordered" evidence="1">
    <location>
        <begin position="76"/>
        <end position="119"/>
    </location>
</feature>
<dbReference type="EMBL" id="KK198755">
    <property type="protein sequence ID" value="KCW82743.1"/>
    <property type="molecule type" value="Genomic_DNA"/>
</dbReference>
<name>A0A059CW81_EUCGR</name>
<gene>
    <name evidence="2" type="ORF">EUGRSUZ_C04121</name>
</gene>
<dbReference type="Gramene" id="KCW82743">
    <property type="protein sequence ID" value="KCW82743"/>
    <property type="gene ID" value="EUGRSUZ_C04121"/>
</dbReference>
<evidence type="ECO:0000256" key="1">
    <source>
        <dbReference type="SAM" id="MobiDB-lite"/>
    </source>
</evidence>
<accession>A0A059CW81</accession>
<proteinExistence type="predicted"/>